<organism evidence="3 4">
    <name type="scientific">Dinghuibacter silviterrae</name>
    <dbReference type="NCBI Taxonomy" id="1539049"/>
    <lineage>
        <taxon>Bacteria</taxon>
        <taxon>Pseudomonadati</taxon>
        <taxon>Bacteroidota</taxon>
        <taxon>Chitinophagia</taxon>
        <taxon>Chitinophagales</taxon>
        <taxon>Chitinophagaceae</taxon>
        <taxon>Dinghuibacter</taxon>
    </lineage>
</organism>
<dbReference type="InterPro" id="IPR051948">
    <property type="entry name" value="Hsp70_co-chaperone_J-domain"/>
</dbReference>
<keyword evidence="1" id="KW-0143">Chaperone</keyword>
<reference evidence="3 4" key="1">
    <citation type="submission" date="2019-03" db="EMBL/GenBank/DDBJ databases">
        <title>Genomic Encyclopedia of Type Strains, Phase IV (KMG-IV): sequencing the most valuable type-strain genomes for metagenomic binning, comparative biology and taxonomic classification.</title>
        <authorList>
            <person name="Goeker M."/>
        </authorList>
    </citation>
    <scope>NUCLEOTIDE SEQUENCE [LARGE SCALE GENOMIC DNA]</scope>
    <source>
        <strain evidence="3 4">DSM 100059</strain>
    </source>
</reference>
<dbReference type="CDD" id="cd06257">
    <property type="entry name" value="DnaJ"/>
    <property type="match status" value="1"/>
</dbReference>
<accession>A0A4R8DSS1</accession>
<dbReference type="InterPro" id="IPR001623">
    <property type="entry name" value="DnaJ_domain"/>
</dbReference>
<evidence type="ECO:0000256" key="1">
    <source>
        <dbReference type="ARBA" id="ARBA00023186"/>
    </source>
</evidence>
<proteinExistence type="predicted"/>
<gene>
    <name evidence="3" type="ORF">EDB95_1480</name>
</gene>
<dbReference type="GO" id="GO:0051787">
    <property type="term" value="F:misfolded protein binding"/>
    <property type="evidence" value="ECO:0007669"/>
    <property type="project" value="TreeGrafter"/>
</dbReference>
<dbReference type="PROSITE" id="PS50076">
    <property type="entry name" value="DNAJ_2"/>
    <property type="match status" value="1"/>
</dbReference>
<dbReference type="AlphaFoldDB" id="A0A4R8DSS1"/>
<dbReference type="GO" id="GO:0036503">
    <property type="term" value="P:ERAD pathway"/>
    <property type="evidence" value="ECO:0007669"/>
    <property type="project" value="TreeGrafter"/>
</dbReference>
<dbReference type="GO" id="GO:0051087">
    <property type="term" value="F:protein-folding chaperone binding"/>
    <property type="evidence" value="ECO:0007669"/>
    <property type="project" value="TreeGrafter"/>
</dbReference>
<feature type="domain" description="J" evidence="2">
    <location>
        <begin position="3"/>
        <end position="65"/>
    </location>
</feature>
<dbReference type="PANTHER" id="PTHR44360">
    <property type="entry name" value="DNAJ HOMOLOG SUBFAMILY B MEMBER 9"/>
    <property type="match status" value="1"/>
</dbReference>
<dbReference type="Pfam" id="PF00226">
    <property type="entry name" value="DnaJ"/>
    <property type="match status" value="1"/>
</dbReference>
<keyword evidence="4" id="KW-1185">Reference proteome</keyword>
<dbReference type="RefSeq" id="WP_133992135.1">
    <property type="nucleotide sequence ID" value="NZ_SODV01000001.1"/>
</dbReference>
<name>A0A4R8DSS1_9BACT</name>
<sequence length="178" mass="21000">MKNYYIILGVLPTATPEEIKSAYRKRSMQYHPDRNPEGDELMRDLNEAYTVLIDEDARKMYAQKYKQYLAWEKQKKDYESRKVYQITFGSDFLNIFYNAMVKDPAVLAWQRLLGHTYLIVVGKQYSASHIYEFIKNVMPGKQHLIIEVNVNNHSGWLPKDTWNWLNQFSKPAEVPTGI</sequence>
<evidence type="ECO:0000313" key="4">
    <source>
        <dbReference type="Proteomes" id="UP000294498"/>
    </source>
</evidence>
<dbReference type="PANTHER" id="PTHR44360:SF1">
    <property type="entry name" value="DNAJ HOMOLOG SUBFAMILY B MEMBER 9"/>
    <property type="match status" value="1"/>
</dbReference>
<dbReference type="SMART" id="SM00271">
    <property type="entry name" value="DnaJ"/>
    <property type="match status" value="1"/>
</dbReference>
<protein>
    <submittedName>
        <fullName evidence="3">DnaJ-like protein</fullName>
    </submittedName>
</protein>
<dbReference type="Gene3D" id="1.10.287.110">
    <property type="entry name" value="DnaJ domain"/>
    <property type="match status" value="1"/>
</dbReference>
<comment type="caution">
    <text evidence="3">The sequence shown here is derived from an EMBL/GenBank/DDBJ whole genome shotgun (WGS) entry which is preliminary data.</text>
</comment>
<evidence type="ECO:0000313" key="3">
    <source>
        <dbReference type="EMBL" id="TDX00455.1"/>
    </source>
</evidence>
<dbReference type="PRINTS" id="PR00625">
    <property type="entry name" value="JDOMAIN"/>
</dbReference>
<dbReference type="InterPro" id="IPR036869">
    <property type="entry name" value="J_dom_sf"/>
</dbReference>
<dbReference type="OrthoDB" id="9779622at2"/>
<dbReference type="Proteomes" id="UP000294498">
    <property type="component" value="Unassembled WGS sequence"/>
</dbReference>
<dbReference type="SUPFAM" id="SSF46565">
    <property type="entry name" value="Chaperone J-domain"/>
    <property type="match status" value="1"/>
</dbReference>
<evidence type="ECO:0000259" key="2">
    <source>
        <dbReference type="PROSITE" id="PS50076"/>
    </source>
</evidence>
<dbReference type="EMBL" id="SODV01000001">
    <property type="protein sequence ID" value="TDX00455.1"/>
    <property type="molecule type" value="Genomic_DNA"/>
</dbReference>